<dbReference type="Proteomes" id="UP001652626">
    <property type="component" value="Chromosome 4"/>
</dbReference>
<organism evidence="3 4">
    <name type="scientific">Vanessa tameamea</name>
    <name type="common">Kamehameha butterfly</name>
    <dbReference type="NCBI Taxonomy" id="334116"/>
    <lineage>
        <taxon>Eukaryota</taxon>
        <taxon>Metazoa</taxon>
        <taxon>Ecdysozoa</taxon>
        <taxon>Arthropoda</taxon>
        <taxon>Hexapoda</taxon>
        <taxon>Insecta</taxon>
        <taxon>Pterygota</taxon>
        <taxon>Neoptera</taxon>
        <taxon>Endopterygota</taxon>
        <taxon>Lepidoptera</taxon>
        <taxon>Glossata</taxon>
        <taxon>Ditrysia</taxon>
        <taxon>Papilionoidea</taxon>
        <taxon>Nymphalidae</taxon>
        <taxon>Nymphalinae</taxon>
        <taxon>Vanessa</taxon>
    </lineage>
</organism>
<keyword evidence="2" id="KW-0677">Repeat</keyword>
<evidence type="ECO:0000256" key="1">
    <source>
        <dbReference type="ARBA" id="ARBA00022614"/>
    </source>
</evidence>
<name>A0ABM4AZH7_VANTA</name>
<dbReference type="InterPro" id="IPR032675">
    <property type="entry name" value="LRR_dom_sf"/>
</dbReference>
<evidence type="ECO:0000256" key="2">
    <source>
        <dbReference type="ARBA" id="ARBA00022737"/>
    </source>
</evidence>
<dbReference type="GeneID" id="113394421"/>
<keyword evidence="3" id="KW-1185">Reference proteome</keyword>
<evidence type="ECO:0000313" key="4">
    <source>
        <dbReference type="RefSeq" id="XP_064076707.1"/>
    </source>
</evidence>
<protein>
    <submittedName>
        <fullName evidence="4">Uncharacterized protein LOC113394421</fullName>
    </submittedName>
</protein>
<dbReference type="Gene3D" id="3.80.10.10">
    <property type="entry name" value="Ribonuclease Inhibitor"/>
    <property type="match status" value="1"/>
</dbReference>
<dbReference type="InterPro" id="IPR001611">
    <property type="entry name" value="Leu-rich_rpt"/>
</dbReference>
<dbReference type="PANTHER" id="PTHR15454:SF19">
    <property type="entry name" value="LEUCINE-RICH REPEAT-CONTAINING PROTEIN 51"/>
    <property type="match status" value="1"/>
</dbReference>
<sequence length="599" mass="68099">MSPKSKDTAIKKPLLQVLRPSISNSSLNYIPDDIIEGFDERINTGISWTITEKAARYHRQKCNVKNIPIVTFSKALQNKIKKSILNGFLDEDSNFTLNEQWEILLSMAIWDNEKFSNDEGKECFNNNNSLTDNMIELIKTAVRRDDREILKTNLKMVNVLRANDCEMTDFDKSLKKFTKLSTLNLCANYIANVDTNFLPRGLRILELQNNRINNVEIFVEHLPPNLLYLGLSRNILSNDGVSGLSRLPHNITVLDLSDNDICDIEVVLNALEALPGLIALQLAGNPCAVCAAYARVTLMRLPRLQWLDAREILPTDRPLEPFEPHPDDLRSAYFNFTIFRVMSVPQPPKPDKGAVTAFHVELELPLLDSLRRNFLMFHNNESLVEMLPPPEDDEWPSAAPTPSFAESKIAVESSKLRASTSYYEQDIYNHLVAKNSREICHFTVFESNRVQWNKIMNFQEPTVKIFCPNLFALRDTFRTVITVRLVYTVTVAGKQSKPDKKSALSLRTPGEQRVTLASIKCVLKRPDWSQPSQHFHWDDTLITDEAIHWGDGDLSVLQYTLAAVKTPKGKPDSDPSSTKQFPPENLTCHFGFGIETLRI</sequence>
<evidence type="ECO:0000313" key="3">
    <source>
        <dbReference type="Proteomes" id="UP001652626"/>
    </source>
</evidence>
<keyword evidence="1" id="KW-0433">Leucine-rich repeat</keyword>
<dbReference type="RefSeq" id="XP_064076707.1">
    <property type="nucleotide sequence ID" value="XM_064220637.1"/>
</dbReference>
<dbReference type="SUPFAM" id="SSF52058">
    <property type="entry name" value="L domain-like"/>
    <property type="match status" value="1"/>
</dbReference>
<dbReference type="PROSITE" id="PS51450">
    <property type="entry name" value="LRR"/>
    <property type="match status" value="1"/>
</dbReference>
<proteinExistence type="predicted"/>
<gene>
    <name evidence="4" type="primary">LOC113394421</name>
</gene>
<accession>A0ABM4AZH7</accession>
<dbReference type="PANTHER" id="PTHR15454">
    <property type="entry name" value="NISCHARIN RELATED"/>
    <property type="match status" value="1"/>
</dbReference>
<reference evidence="4" key="1">
    <citation type="submission" date="2025-08" db="UniProtKB">
        <authorList>
            <consortium name="RefSeq"/>
        </authorList>
    </citation>
    <scope>IDENTIFICATION</scope>
    <source>
        <tissue evidence="4">Whole body</tissue>
    </source>
</reference>